<feature type="region of interest" description="Disordered" evidence="1">
    <location>
        <begin position="525"/>
        <end position="544"/>
    </location>
</feature>
<protein>
    <submittedName>
        <fullName evidence="3">SH2 domain-containing protein</fullName>
    </submittedName>
</protein>
<feature type="compositionally biased region" description="Basic residues" evidence="1">
    <location>
        <begin position="397"/>
        <end position="420"/>
    </location>
</feature>
<evidence type="ECO:0000256" key="1">
    <source>
        <dbReference type="SAM" id="MobiDB-lite"/>
    </source>
</evidence>
<feature type="compositionally biased region" description="Polar residues" evidence="1">
    <location>
        <begin position="713"/>
        <end position="726"/>
    </location>
</feature>
<dbReference type="WBParaSite" id="snap_masked-unitig_27484-processed-gene-0.0-mRNA-1">
    <property type="protein sequence ID" value="snap_masked-unitig_27484-processed-gene-0.0-mRNA-1"/>
    <property type="gene ID" value="snap_masked-unitig_27484-processed-gene-0.0"/>
</dbReference>
<feature type="region of interest" description="Disordered" evidence="1">
    <location>
        <begin position="607"/>
        <end position="696"/>
    </location>
</feature>
<dbReference type="Proteomes" id="UP000095280">
    <property type="component" value="Unplaced"/>
</dbReference>
<feature type="compositionally biased region" description="Polar residues" evidence="1">
    <location>
        <begin position="631"/>
        <end position="649"/>
    </location>
</feature>
<accession>A0A1I8JPI1</accession>
<feature type="compositionally biased region" description="Acidic residues" evidence="1">
    <location>
        <begin position="297"/>
        <end position="306"/>
    </location>
</feature>
<feature type="region of interest" description="Disordered" evidence="1">
    <location>
        <begin position="708"/>
        <end position="866"/>
    </location>
</feature>
<keyword evidence="2" id="KW-1185">Reference proteome</keyword>
<feature type="region of interest" description="Disordered" evidence="1">
    <location>
        <begin position="52"/>
        <end position="90"/>
    </location>
</feature>
<sequence>MTTVYFDPLLSLQPNSTCWTNLAVRCRPTPVVVAAFASRGSSAAPCWQRRSLNESCSPSATPEDRLKGGAKNPQAACSSREKPVIPSVPDDQRRKRVIVGQLRCSLLAATSTGELPVATLRDSFPGCVRHKWTWSAACRPGGSGWSLYCDLQRPFAQAECLHVRLRPRQRGTQGEHAVHKWTKMGIKESEKEQGGHRGAIVMYRLGIRCGLPMEGYVLRLHPGRPGGFHFTCRHLEQMGERTRATRCWIILNPQWGPSAPRAGRRAIRPSSSWTVLAKPCLTSSRGGRSAADRSPEEVGDSSDDGGCDSSVSDGLPAHFEFMCGKRAAAAGGRGVGASAAGKRAVGKSWRPLLPAPSRSGLSSSGSQKADILANHCGSAVYAIRALPTAMQPYWRQGRSRRRRQVAGKSLGRHRQAKSRRWPSPMATTTDDFGPTATPGRIRKRRSSISTAAATATSENDSHRTPWRSIAQAGSKHGRPQPMPIKASSPLVEQSPTAQRTMHYGRSFRLCAKPGVSLERKFEQVESAAEDQRQPRRRRPSAGGAATAAAALGRASPGVPSLAAAAALTESGTGDEMMKFRQLFPTTADTPPSWHQTGWRMRHRFAGDTGSALRPSVTTRPPRPRCPSRSVGSHSVAQTATQHMATTNRRSLVAGHPGPSSVLSAAAQPRRVAEASTSGFKTAESPAVRSGDEPEPAAEQLLPNRVESGKSAPLLSSNQRLSSSGTLSRCRPEVAADGPRHRQTAETIKTTTGVDAVMTAEASSCSETGPSSHSSPKQQQHQRRPSQWRQPPVGQEDRARRFSQPTVVLSSGNKPPAGHYQPADAGAPPVTGRQSVGAAPACGGRAARRMSQFRATDAANIHDWTGP</sequence>
<reference evidence="3" key="1">
    <citation type="submission" date="2016-11" db="UniProtKB">
        <authorList>
            <consortium name="WormBaseParasite"/>
        </authorList>
    </citation>
    <scope>IDENTIFICATION</scope>
</reference>
<feature type="region of interest" description="Disordered" evidence="1">
    <location>
        <begin position="282"/>
        <end position="309"/>
    </location>
</feature>
<proteinExistence type="predicted"/>
<feature type="compositionally biased region" description="Low complexity" evidence="1">
    <location>
        <begin position="447"/>
        <end position="457"/>
    </location>
</feature>
<feature type="compositionally biased region" description="Low complexity" evidence="1">
    <location>
        <begin position="769"/>
        <end position="778"/>
    </location>
</feature>
<name>A0A1I8JPI1_9PLAT</name>
<organism evidence="2 3">
    <name type="scientific">Macrostomum lignano</name>
    <dbReference type="NCBI Taxonomy" id="282301"/>
    <lineage>
        <taxon>Eukaryota</taxon>
        <taxon>Metazoa</taxon>
        <taxon>Spiralia</taxon>
        <taxon>Lophotrochozoa</taxon>
        <taxon>Platyhelminthes</taxon>
        <taxon>Rhabditophora</taxon>
        <taxon>Macrostomorpha</taxon>
        <taxon>Macrostomida</taxon>
        <taxon>Macrostomidae</taxon>
        <taxon>Macrostomum</taxon>
    </lineage>
</organism>
<feature type="compositionally biased region" description="Basic and acidic residues" evidence="1">
    <location>
        <begin position="729"/>
        <end position="743"/>
    </location>
</feature>
<feature type="region of interest" description="Disordered" evidence="1">
    <location>
        <begin position="395"/>
        <end position="499"/>
    </location>
</feature>
<feature type="compositionally biased region" description="Polar residues" evidence="1">
    <location>
        <begin position="802"/>
        <end position="812"/>
    </location>
</feature>
<evidence type="ECO:0000313" key="3">
    <source>
        <dbReference type="WBParaSite" id="snap_masked-unitig_27484-processed-gene-0.0-mRNA-1"/>
    </source>
</evidence>
<feature type="compositionally biased region" description="Polar residues" evidence="1">
    <location>
        <begin position="490"/>
        <end position="499"/>
    </location>
</feature>
<dbReference type="AlphaFoldDB" id="A0A1I8JPI1"/>
<evidence type="ECO:0000313" key="2">
    <source>
        <dbReference type="Proteomes" id="UP000095280"/>
    </source>
</evidence>